<sequence>MEKRLETQKLISVLFRSVPVSTGILALAVVIAVVVGFTLVGLTFAGNSITATVATTDTPIATASGVVTVGGTAFIRSPIPTAIAAAVTAVAAAGIAIAVGAATGACACASVTIT</sequence>
<name>A0A7C1TA67_9HYPH</name>
<feature type="transmembrane region" description="Helical" evidence="1">
    <location>
        <begin position="20"/>
        <end position="46"/>
    </location>
</feature>
<gene>
    <name evidence="2" type="ORF">ENP70_12315</name>
</gene>
<accession>A0A7C1TA67</accession>
<keyword evidence="1" id="KW-0812">Transmembrane</keyword>
<dbReference type="EMBL" id="DSKI01000633">
    <property type="protein sequence ID" value="HEB44447.1"/>
    <property type="molecule type" value="Genomic_DNA"/>
</dbReference>
<evidence type="ECO:0000313" key="2">
    <source>
        <dbReference type="EMBL" id="HEB44447.1"/>
    </source>
</evidence>
<dbReference type="AlphaFoldDB" id="A0A7C1TA67"/>
<proteinExistence type="predicted"/>
<organism evidence="2">
    <name type="scientific">Agrobacterium albertimagni</name>
    <dbReference type="NCBI Taxonomy" id="147266"/>
    <lineage>
        <taxon>Bacteria</taxon>
        <taxon>Pseudomonadati</taxon>
        <taxon>Pseudomonadota</taxon>
        <taxon>Alphaproteobacteria</taxon>
        <taxon>Hyphomicrobiales</taxon>
        <taxon>Rhizobiaceae</taxon>
        <taxon>Rhizobium/Agrobacterium group</taxon>
        <taxon>Agrobacterium</taxon>
    </lineage>
</organism>
<evidence type="ECO:0000256" key="1">
    <source>
        <dbReference type="SAM" id="Phobius"/>
    </source>
</evidence>
<feature type="transmembrane region" description="Helical" evidence="1">
    <location>
        <begin position="82"/>
        <end position="113"/>
    </location>
</feature>
<feature type="transmembrane region" description="Helical" evidence="1">
    <location>
        <begin position="58"/>
        <end position="75"/>
    </location>
</feature>
<reference evidence="2" key="1">
    <citation type="journal article" date="2020" name="mSystems">
        <title>Genome- and Community-Level Interaction Insights into Carbon Utilization and Element Cycling Functions of Hydrothermarchaeota in Hydrothermal Sediment.</title>
        <authorList>
            <person name="Zhou Z."/>
            <person name="Liu Y."/>
            <person name="Xu W."/>
            <person name="Pan J."/>
            <person name="Luo Z.H."/>
            <person name="Li M."/>
        </authorList>
    </citation>
    <scope>NUCLEOTIDE SEQUENCE [LARGE SCALE GENOMIC DNA]</scope>
    <source>
        <strain evidence="2">SpSt-243</strain>
    </source>
</reference>
<keyword evidence="1" id="KW-0472">Membrane</keyword>
<comment type="caution">
    <text evidence="2">The sequence shown here is derived from an EMBL/GenBank/DDBJ whole genome shotgun (WGS) entry which is preliminary data.</text>
</comment>
<protein>
    <submittedName>
        <fullName evidence="2">Uncharacterized protein</fullName>
    </submittedName>
</protein>
<keyword evidence="1" id="KW-1133">Transmembrane helix</keyword>